<protein>
    <submittedName>
        <fullName evidence="1">Uncharacterized protein</fullName>
    </submittedName>
</protein>
<feature type="non-terminal residue" evidence="1">
    <location>
        <position position="13"/>
    </location>
</feature>
<organism evidence="1 2">
    <name type="scientific">Streptomyces ipomoeae 91-03</name>
    <dbReference type="NCBI Taxonomy" id="698759"/>
    <lineage>
        <taxon>Bacteria</taxon>
        <taxon>Bacillati</taxon>
        <taxon>Actinomycetota</taxon>
        <taxon>Actinomycetes</taxon>
        <taxon>Kitasatosporales</taxon>
        <taxon>Streptomycetaceae</taxon>
        <taxon>Streptomyces</taxon>
    </lineage>
</organism>
<dbReference type="EMBL" id="AEJC01000449">
    <property type="protein sequence ID" value="EKX63238.1"/>
    <property type="molecule type" value="Genomic_DNA"/>
</dbReference>
<keyword evidence="2" id="KW-1185">Reference proteome</keyword>
<gene>
    <name evidence="1" type="ORF">STRIP9103_09111</name>
</gene>
<evidence type="ECO:0000313" key="2">
    <source>
        <dbReference type="Proteomes" id="UP000010411"/>
    </source>
</evidence>
<accession>L1KS84</accession>
<name>L1KS84_9ACTN</name>
<comment type="caution">
    <text evidence="1">The sequence shown here is derived from an EMBL/GenBank/DDBJ whole genome shotgun (WGS) entry which is preliminary data.</text>
</comment>
<reference evidence="1 2" key="1">
    <citation type="submission" date="2012-11" db="EMBL/GenBank/DDBJ databases">
        <authorList>
            <person name="Huguet-Tapia J.C."/>
            <person name="Durkin A.S."/>
            <person name="Pettis G.S."/>
            <person name="Badger J.H."/>
        </authorList>
    </citation>
    <scope>NUCLEOTIDE SEQUENCE [LARGE SCALE GENOMIC DNA]</scope>
    <source>
        <strain evidence="1 2">91-03</strain>
    </source>
</reference>
<dbReference type="Proteomes" id="UP000010411">
    <property type="component" value="Unassembled WGS sequence"/>
</dbReference>
<sequence>MLLRVGVMGEWGG</sequence>
<evidence type="ECO:0000313" key="1">
    <source>
        <dbReference type="EMBL" id="EKX63238.1"/>
    </source>
</evidence>
<proteinExistence type="predicted"/>